<name>A0A8H3ZIF9_9PEZI</name>
<dbReference type="EMBL" id="WOWK01000137">
    <property type="protein sequence ID" value="KAF0317107.1"/>
    <property type="molecule type" value="Genomic_DNA"/>
</dbReference>
<protein>
    <submittedName>
        <fullName evidence="1">Uncharacterized protein</fullName>
    </submittedName>
</protein>
<sequence length="85" mass="9977">MALVAVAGSGKMPKRLAGHTVSTWCHHQWPQLVFCYKRHQRWKSRPLQRRRAREDVNRVWYHDHACRATAPCTLGRELVLANFQV</sequence>
<comment type="caution">
    <text evidence="1">The sequence shown here is derived from an EMBL/GenBank/DDBJ whole genome shotgun (WGS) entry which is preliminary data.</text>
</comment>
<organism evidence="1 2">
    <name type="scientific">Colletotrichum asianum</name>
    <dbReference type="NCBI Taxonomy" id="702518"/>
    <lineage>
        <taxon>Eukaryota</taxon>
        <taxon>Fungi</taxon>
        <taxon>Dikarya</taxon>
        <taxon>Ascomycota</taxon>
        <taxon>Pezizomycotina</taxon>
        <taxon>Sordariomycetes</taxon>
        <taxon>Hypocreomycetidae</taxon>
        <taxon>Glomerellales</taxon>
        <taxon>Glomerellaceae</taxon>
        <taxon>Colletotrichum</taxon>
        <taxon>Colletotrichum gloeosporioides species complex</taxon>
    </lineage>
</organism>
<dbReference type="AlphaFoldDB" id="A0A8H3ZIF9"/>
<evidence type="ECO:0000313" key="1">
    <source>
        <dbReference type="EMBL" id="KAF0317107.1"/>
    </source>
</evidence>
<keyword evidence="2" id="KW-1185">Reference proteome</keyword>
<dbReference type="Proteomes" id="UP000434172">
    <property type="component" value="Unassembled WGS sequence"/>
</dbReference>
<evidence type="ECO:0000313" key="2">
    <source>
        <dbReference type="Proteomes" id="UP000434172"/>
    </source>
</evidence>
<proteinExistence type="predicted"/>
<accession>A0A8H3ZIF9</accession>
<gene>
    <name evidence="1" type="ORF">GQ607_015624</name>
</gene>
<reference evidence="1 2" key="1">
    <citation type="submission" date="2019-12" db="EMBL/GenBank/DDBJ databases">
        <title>A genome sequence resource for the geographically widespread anthracnose pathogen Colletotrichum asianum.</title>
        <authorList>
            <person name="Meng Y."/>
        </authorList>
    </citation>
    <scope>NUCLEOTIDE SEQUENCE [LARGE SCALE GENOMIC DNA]</scope>
    <source>
        <strain evidence="1 2">ICMP 18580</strain>
    </source>
</reference>